<dbReference type="PANTHER" id="PTHR34582">
    <property type="entry name" value="UPF0702 TRANSMEMBRANE PROTEIN YCAP"/>
    <property type="match status" value="1"/>
</dbReference>
<keyword evidence="6 7" id="KW-0472">Membrane</keyword>
<keyword evidence="5 7" id="KW-1133">Transmembrane helix</keyword>
<evidence type="ECO:0000256" key="1">
    <source>
        <dbReference type="ARBA" id="ARBA00004651"/>
    </source>
</evidence>
<feature type="domain" description="YetF C-terminal" evidence="8">
    <location>
        <begin position="102"/>
        <end position="175"/>
    </location>
</feature>
<evidence type="ECO:0000256" key="6">
    <source>
        <dbReference type="ARBA" id="ARBA00023136"/>
    </source>
</evidence>
<feature type="transmembrane region" description="Helical" evidence="7">
    <location>
        <begin position="58"/>
        <end position="74"/>
    </location>
</feature>
<sequence length="238" mass="26180">MKKEEIIFSDWQRWLFGEAPPSFVGETAIRAFFIFLVMVVIMRLMGRRMKGQMSVTELAVVLTLGAVIAGPMQIPTAGLLPSVAVLVALLFMHRFTNWLAYKSRRAELVQQGDAALLVRDGLLDLPAMQRQALSQEQLFGQLRNESVAQLGELRRVYFEANGRLSIYKLSEAQPGLSVLPRPDAPPAAISGPAFNKKVCGTCGHVPTSTDHVGTNCLRCQAQDWVPASLVKTGKEGKE</sequence>
<comment type="subcellular location">
    <subcellularLocation>
        <location evidence="1">Cell membrane</location>
        <topology evidence="1">Multi-pass membrane protein</topology>
    </subcellularLocation>
</comment>
<reference evidence="9 10" key="1">
    <citation type="journal article" date="2019" name="Environ. Microbiol.">
        <title>Species interactions and distinct microbial communities in high Arctic permafrost affected cryosols are associated with the CH4 and CO2 gas fluxes.</title>
        <authorList>
            <person name="Altshuler I."/>
            <person name="Hamel J."/>
            <person name="Turney S."/>
            <person name="Magnuson E."/>
            <person name="Levesque R."/>
            <person name="Greer C."/>
            <person name="Whyte L.G."/>
        </authorList>
    </citation>
    <scope>NUCLEOTIDE SEQUENCE [LARGE SCALE GENOMIC DNA]</scope>
    <source>
        <strain evidence="9 10">S9.2P</strain>
    </source>
</reference>
<dbReference type="PANTHER" id="PTHR34582:SF6">
    <property type="entry name" value="UPF0702 TRANSMEMBRANE PROTEIN YCAP"/>
    <property type="match status" value="1"/>
</dbReference>
<dbReference type="OrthoDB" id="6538282at2"/>
<evidence type="ECO:0000256" key="3">
    <source>
        <dbReference type="ARBA" id="ARBA00022475"/>
    </source>
</evidence>
<dbReference type="GO" id="GO:0005886">
    <property type="term" value="C:plasma membrane"/>
    <property type="evidence" value="ECO:0007669"/>
    <property type="project" value="UniProtKB-SubCell"/>
</dbReference>
<feature type="transmembrane region" description="Helical" evidence="7">
    <location>
        <begin position="28"/>
        <end position="46"/>
    </location>
</feature>
<evidence type="ECO:0000313" key="9">
    <source>
        <dbReference type="EMBL" id="TPG65388.1"/>
    </source>
</evidence>
<evidence type="ECO:0000256" key="7">
    <source>
        <dbReference type="SAM" id="Phobius"/>
    </source>
</evidence>
<protein>
    <submittedName>
        <fullName evidence="9">DUF421 domain-containing protein</fullName>
    </submittedName>
</protein>
<evidence type="ECO:0000256" key="4">
    <source>
        <dbReference type="ARBA" id="ARBA00022692"/>
    </source>
</evidence>
<dbReference type="Pfam" id="PF04239">
    <property type="entry name" value="DUF421"/>
    <property type="match status" value="1"/>
</dbReference>
<comment type="caution">
    <text evidence="9">The sequence shown here is derived from an EMBL/GenBank/DDBJ whole genome shotgun (WGS) entry which is preliminary data.</text>
</comment>
<keyword evidence="3" id="KW-1003">Cell membrane</keyword>
<organism evidence="9 10">
    <name type="scientific">Hymenobacter nivis</name>
    <dbReference type="NCBI Taxonomy" id="1850093"/>
    <lineage>
        <taxon>Bacteria</taxon>
        <taxon>Pseudomonadati</taxon>
        <taxon>Bacteroidota</taxon>
        <taxon>Cytophagia</taxon>
        <taxon>Cytophagales</taxon>
        <taxon>Hymenobacteraceae</taxon>
        <taxon>Hymenobacter</taxon>
    </lineage>
</organism>
<dbReference type="RefSeq" id="WP_140467213.1">
    <property type="nucleotide sequence ID" value="NZ_RCYZ01000005.1"/>
</dbReference>
<keyword evidence="10" id="KW-1185">Reference proteome</keyword>
<evidence type="ECO:0000313" key="10">
    <source>
        <dbReference type="Proteomes" id="UP000317646"/>
    </source>
</evidence>
<feature type="transmembrane region" description="Helical" evidence="7">
    <location>
        <begin position="80"/>
        <end position="101"/>
    </location>
</feature>
<dbReference type="InterPro" id="IPR007353">
    <property type="entry name" value="DUF421"/>
</dbReference>
<name>A0A502GVF9_9BACT</name>
<dbReference type="Gene3D" id="3.30.240.20">
    <property type="entry name" value="bsu07140 like domains"/>
    <property type="match status" value="1"/>
</dbReference>
<keyword evidence="4 7" id="KW-0812">Transmembrane</keyword>
<dbReference type="InterPro" id="IPR023090">
    <property type="entry name" value="UPF0702_alpha/beta_dom_sf"/>
</dbReference>
<gene>
    <name evidence="9" type="ORF">EAH73_12995</name>
</gene>
<dbReference type="Proteomes" id="UP000317646">
    <property type="component" value="Unassembled WGS sequence"/>
</dbReference>
<evidence type="ECO:0000256" key="2">
    <source>
        <dbReference type="ARBA" id="ARBA00006448"/>
    </source>
</evidence>
<comment type="similarity">
    <text evidence="2">Belongs to the UPF0702 family.</text>
</comment>
<proteinExistence type="inferred from homology"/>
<evidence type="ECO:0000259" key="8">
    <source>
        <dbReference type="Pfam" id="PF04239"/>
    </source>
</evidence>
<dbReference type="EMBL" id="RCYZ01000005">
    <property type="protein sequence ID" value="TPG65388.1"/>
    <property type="molecule type" value="Genomic_DNA"/>
</dbReference>
<accession>A0A502GVF9</accession>
<evidence type="ECO:0000256" key="5">
    <source>
        <dbReference type="ARBA" id="ARBA00022989"/>
    </source>
</evidence>
<dbReference type="AlphaFoldDB" id="A0A502GVF9"/>